<protein>
    <submittedName>
        <fullName evidence="1">Uncharacterized protein</fullName>
    </submittedName>
</protein>
<reference evidence="1" key="1">
    <citation type="journal article" date="2021" name="bioRxiv">
        <title>Whole Genome Assembly and Annotation of Northern Wild Rice, Zizania palustris L., Supports a Whole Genome Duplication in the Zizania Genus.</title>
        <authorList>
            <person name="Haas M."/>
            <person name="Kono T."/>
            <person name="Macchietto M."/>
            <person name="Millas R."/>
            <person name="McGilp L."/>
            <person name="Shao M."/>
            <person name="Duquette J."/>
            <person name="Hirsch C.N."/>
            <person name="Kimball J."/>
        </authorList>
    </citation>
    <scope>NUCLEOTIDE SEQUENCE</scope>
    <source>
        <tissue evidence="1">Fresh leaf tissue</tissue>
    </source>
</reference>
<gene>
    <name evidence="1" type="ORF">GUJ93_ZPchr0001g30317</name>
</gene>
<dbReference type="Proteomes" id="UP000729402">
    <property type="component" value="Unassembled WGS sequence"/>
</dbReference>
<dbReference type="AlphaFoldDB" id="A0A8J5RTK9"/>
<organism evidence="1 2">
    <name type="scientific">Zizania palustris</name>
    <name type="common">Northern wild rice</name>
    <dbReference type="NCBI Taxonomy" id="103762"/>
    <lineage>
        <taxon>Eukaryota</taxon>
        <taxon>Viridiplantae</taxon>
        <taxon>Streptophyta</taxon>
        <taxon>Embryophyta</taxon>
        <taxon>Tracheophyta</taxon>
        <taxon>Spermatophyta</taxon>
        <taxon>Magnoliopsida</taxon>
        <taxon>Liliopsida</taxon>
        <taxon>Poales</taxon>
        <taxon>Poaceae</taxon>
        <taxon>BOP clade</taxon>
        <taxon>Oryzoideae</taxon>
        <taxon>Oryzeae</taxon>
        <taxon>Zizaniinae</taxon>
        <taxon>Zizania</taxon>
    </lineage>
</organism>
<reference evidence="1" key="2">
    <citation type="submission" date="2021-02" db="EMBL/GenBank/DDBJ databases">
        <authorList>
            <person name="Kimball J.A."/>
            <person name="Haas M.W."/>
            <person name="Macchietto M."/>
            <person name="Kono T."/>
            <person name="Duquette J."/>
            <person name="Shao M."/>
        </authorList>
    </citation>
    <scope>NUCLEOTIDE SEQUENCE</scope>
    <source>
        <tissue evidence="1">Fresh leaf tissue</tissue>
    </source>
</reference>
<keyword evidence="2" id="KW-1185">Reference proteome</keyword>
<accession>A0A8J5RTK9</accession>
<name>A0A8J5RTK9_ZIZPA</name>
<comment type="caution">
    <text evidence="1">The sequence shown here is derived from an EMBL/GenBank/DDBJ whole genome shotgun (WGS) entry which is preliminary data.</text>
</comment>
<proteinExistence type="predicted"/>
<evidence type="ECO:0000313" key="2">
    <source>
        <dbReference type="Proteomes" id="UP000729402"/>
    </source>
</evidence>
<dbReference type="EMBL" id="JAAALK010000288">
    <property type="protein sequence ID" value="KAG8054157.1"/>
    <property type="molecule type" value="Genomic_DNA"/>
</dbReference>
<sequence length="67" mass="7223">MREASDMQIGSTALLLATATVVFGLYQSRDHHGPLRARPTTPRASLQTGAWALGKQGLQPSHLLIDL</sequence>
<evidence type="ECO:0000313" key="1">
    <source>
        <dbReference type="EMBL" id="KAG8054157.1"/>
    </source>
</evidence>